<organism evidence="2">
    <name type="scientific">marine metagenome</name>
    <dbReference type="NCBI Taxonomy" id="408172"/>
    <lineage>
        <taxon>unclassified sequences</taxon>
        <taxon>metagenomes</taxon>
        <taxon>ecological metagenomes</taxon>
    </lineage>
</organism>
<name>A0A381XLF0_9ZZZZ</name>
<feature type="non-terminal residue" evidence="2">
    <location>
        <position position="138"/>
    </location>
</feature>
<evidence type="ECO:0000259" key="1">
    <source>
        <dbReference type="Pfam" id="PF07583"/>
    </source>
</evidence>
<dbReference type="PANTHER" id="PTHR35889">
    <property type="entry name" value="CYCLOINULO-OLIGOSACCHARIDE FRUCTANOTRANSFERASE-RELATED"/>
    <property type="match status" value="1"/>
</dbReference>
<accession>A0A381XLF0</accession>
<dbReference type="AlphaFoldDB" id="A0A381XLF0"/>
<evidence type="ECO:0000313" key="2">
    <source>
        <dbReference type="EMBL" id="SVA65103.1"/>
    </source>
</evidence>
<dbReference type="InterPro" id="IPR011444">
    <property type="entry name" value="DUF1549"/>
</dbReference>
<dbReference type="PANTHER" id="PTHR35889:SF3">
    <property type="entry name" value="F-BOX DOMAIN-CONTAINING PROTEIN"/>
    <property type="match status" value="1"/>
</dbReference>
<sequence>LNFSINSSFRLRLAKSVAARFGGLVVCTFGQAAEKHWAFQPVSNPSIPITRIAWPSSPIDYFILRKLNVEKMSPSSTANPRELIRRASVELTGLPPTFAEVEAFRKAYAADAQQTISLLVDRLLASPEYGERWGRHWL</sequence>
<proteinExistence type="predicted"/>
<protein>
    <recommendedName>
        <fullName evidence="1">DUF1549 domain-containing protein</fullName>
    </recommendedName>
</protein>
<feature type="non-terminal residue" evidence="2">
    <location>
        <position position="1"/>
    </location>
</feature>
<gene>
    <name evidence="2" type="ORF">METZ01_LOCUS117957</name>
</gene>
<feature type="domain" description="DUF1549" evidence="1">
    <location>
        <begin position="58"/>
        <end position="138"/>
    </location>
</feature>
<dbReference type="EMBL" id="UINC01015469">
    <property type="protein sequence ID" value="SVA65103.1"/>
    <property type="molecule type" value="Genomic_DNA"/>
</dbReference>
<dbReference type="Pfam" id="PF07583">
    <property type="entry name" value="PSCyt2"/>
    <property type="match status" value="1"/>
</dbReference>
<reference evidence="2" key="1">
    <citation type="submission" date="2018-05" db="EMBL/GenBank/DDBJ databases">
        <authorList>
            <person name="Lanie J.A."/>
            <person name="Ng W.-L."/>
            <person name="Kazmierczak K.M."/>
            <person name="Andrzejewski T.M."/>
            <person name="Davidsen T.M."/>
            <person name="Wayne K.J."/>
            <person name="Tettelin H."/>
            <person name="Glass J.I."/>
            <person name="Rusch D."/>
            <person name="Podicherti R."/>
            <person name="Tsui H.-C.T."/>
            <person name="Winkler M.E."/>
        </authorList>
    </citation>
    <scope>NUCLEOTIDE SEQUENCE</scope>
</reference>